<evidence type="ECO:0000313" key="4">
    <source>
        <dbReference type="Proteomes" id="UP001392437"/>
    </source>
</evidence>
<dbReference type="InterPro" id="IPR036852">
    <property type="entry name" value="Peptidase_S8/S53_dom_sf"/>
</dbReference>
<dbReference type="AlphaFoldDB" id="A0AAW0RAX4"/>
<evidence type="ECO:0000259" key="1">
    <source>
        <dbReference type="Pfam" id="PF00082"/>
    </source>
</evidence>
<dbReference type="SUPFAM" id="SSF52743">
    <property type="entry name" value="Subtilisin-like"/>
    <property type="match status" value="1"/>
</dbReference>
<dbReference type="GO" id="GO:0006508">
    <property type="term" value="P:proteolysis"/>
    <property type="evidence" value="ECO:0007669"/>
    <property type="project" value="InterPro"/>
</dbReference>
<keyword evidence="4" id="KW-1185">Reference proteome</keyword>
<evidence type="ECO:0000313" key="3">
    <source>
        <dbReference type="EMBL" id="KAK8131983.1"/>
    </source>
</evidence>
<accession>A0AAW0RAX4</accession>
<dbReference type="Gene3D" id="3.40.50.200">
    <property type="entry name" value="Peptidase S8/S53 domain"/>
    <property type="match status" value="1"/>
</dbReference>
<feature type="domain" description="Peptidase S8/S53" evidence="1">
    <location>
        <begin position="927"/>
        <end position="1063"/>
    </location>
</feature>
<dbReference type="Proteomes" id="UP001392437">
    <property type="component" value="Unassembled WGS sequence"/>
</dbReference>
<dbReference type="PANTHER" id="PTHR35186:SF4">
    <property type="entry name" value="PRION-INHIBITION AND PROPAGATION HELO DOMAIN-CONTAINING PROTEIN"/>
    <property type="match status" value="1"/>
</dbReference>
<comment type="caution">
    <text evidence="3">The sequence shown here is derived from an EMBL/GenBank/DDBJ whole genome shotgun (WGS) entry which is preliminary data.</text>
</comment>
<dbReference type="InterPro" id="IPR000209">
    <property type="entry name" value="Peptidase_S8/S53_dom"/>
</dbReference>
<gene>
    <name evidence="3" type="ORF">PG999_000156</name>
</gene>
<dbReference type="PANTHER" id="PTHR35186">
    <property type="entry name" value="ANK_REP_REGION DOMAIN-CONTAINING PROTEIN"/>
    <property type="match status" value="1"/>
</dbReference>
<dbReference type="Pfam" id="PF00082">
    <property type="entry name" value="Peptidase_S8"/>
    <property type="match status" value="1"/>
</dbReference>
<dbReference type="GO" id="GO:0004252">
    <property type="term" value="F:serine-type endopeptidase activity"/>
    <property type="evidence" value="ECO:0007669"/>
    <property type="project" value="InterPro"/>
</dbReference>
<evidence type="ECO:0000259" key="2">
    <source>
        <dbReference type="Pfam" id="PF24476"/>
    </source>
</evidence>
<name>A0AAW0RAX4_9PEZI</name>
<proteinExistence type="predicted"/>
<organism evidence="3 4">
    <name type="scientific">Apiospora kogelbergensis</name>
    <dbReference type="NCBI Taxonomy" id="1337665"/>
    <lineage>
        <taxon>Eukaryota</taxon>
        <taxon>Fungi</taxon>
        <taxon>Dikarya</taxon>
        <taxon>Ascomycota</taxon>
        <taxon>Pezizomycotina</taxon>
        <taxon>Sordariomycetes</taxon>
        <taxon>Xylariomycetidae</taxon>
        <taxon>Amphisphaeriales</taxon>
        <taxon>Apiosporaceae</taxon>
        <taxon>Apiospora</taxon>
    </lineage>
</organism>
<reference evidence="3 4" key="1">
    <citation type="submission" date="2023-01" db="EMBL/GenBank/DDBJ databases">
        <title>Analysis of 21 Apiospora genomes using comparative genomics revels a genus with tremendous synthesis potential of carbohydrate active enzymes and secondary metabolites.</title>
        <authorList>
            <person name="Sorensen T."/>
        </authorList>
    </citation>
    <scope>NUCLEOTIDE SEQUENCE [LARGE SCALE GENOMIC DNA]</scope>
    <source>
        <strain evidence="3 4">CBS 117206</strain>
    </source>
</reference>
<sequence>MSSECWFVLKQQHYPPPVFPENGTGKSEGLLCLGHIIPDLEHIDNVINAKDGPLTITPDMPIHKTEAYNLTWERDTARGLDCSLDAGVPIAGAAGITAKIETGVVFKRSVKDFWVFDTLETYIIQPTGEYIEDSVEAPQVATYLKKRRVFKSPSVFMITGLKIARGASSQTSSGNETGAHFRPAVQFPSIAEAGIGLGAGRSISSSQSASQWTDFVWAIRLAKVSQGLLDRSWSHATVFKGATLGLEETTNDAEGRAAGVVGELAREGLKANTDFDIELGDGIPGMVGGYQRPNCQLYPDDGGAESAMAQEKCIIHFAFEATQRLREHSLACDSTKTSTFPAQLAGLSYHICSALDRLAKESVVGQQHGLRHLRQYLENLNRLYQWPAPSLSRTLPRTAPFDRKHYPNIAKALAQEPRSGTCLETLRSFAATRNPTAQALRTKLLRGINRLLESISTKEETDVTDVPLPEQKQNNKHDYQVYIRQLYDTLLPHCNCQAEGREDPIVTNLRLNNNCNLNGIDNSVNFSVLFLDHPHNHLSGSCSQWQDATVRVHRRRSIRFSKVKPEITSKRRKIIPLGGLCKEITIKAQSQLAFSVSEQGLELETKPLSLSRQYILRLPSISLADLLKATNLAPKSRLLLSYILAKAVWQFYDSMWMRQAWNKDTLHFMFEKTIDSPKAVWVNEPFLYHAFDTNIIPHEEDGKRIHQFPKILALGIMLMEIELGINIKDKRSADCIKDDGSPNINADLNTALDVFTETLQAKTGDAIVPLKKAIEVCIQPTSFDQYQDDIDAIRESLLNRVVRPIEQFYMLAWEHPDETEVKPLDLEILVGHYVNRGRFLPTTPEPRFAAPNPTNTIIASHLSQETLTIRQRVDVLPIRQGHSPQPHGTMSAGAGFSSDDWFQYLDPLNLVLRAKPKDQDPPWRRSVIAVLDTGVSEKFTDSEDWVRGYKDFATGDDDTWQDSTGHGTNAIRLIKMVYNMADIYVARVFEGREASANTHVLMAQAMQHAIHEWKADVIAMPSGFPRQHEEIRAAVDAANANHVLIFTAAANYGNVTDVAFPGRLYRDAKLFCMFSTDANARCLHSLNPSPPAGARYSFAVLGENIQLPGVQGPPLSGTSYSAVIGAALAGRILDFSRQPLARRQLRRPADLSRVEAKAMYG</sequence>
<protein>
    <submittedName>
        <fullName evidence="3">Short chain dehydrogenase domain-containing protein</fullName>
    </submittedName>
</protein>
<dbReference type="EMBL" id="JAQQWP010000001">
    <property type="protein sequence ID" value="KAK8131983.1"/>
    <property type="molecule type" value="Genomic_DNA"/>
</dbReference>
<dbReference type="Pfam" id="PF24476">
    <property type="entry name" value="DUF7580"/>
    <property type="match status" value="1"/>
</dbReference>
<dbReference type="InterPro" id="IPR056002">
    <property type="entry name" value="DUF7580"/>
</dbReference>
<dbReference type="CDD" id="cd00306">
    <property type="entry name" value="Peptidases_S8_S53"/>
    <property type="match status" value="1"/>
</dbReference>
<feature type="domain" description="DUF7580" evidence="2">
    <location>
        <begin position="476"/>
        <end position="807"/>
    </location>
</feature>